<sequence>MFGGRVAHHIAALCSVGSCYRGIATHNCLWNKWATRSLVLPPSPSLAKINPELEPAASSSSRVIQRGKSEEYRKYRQKMKDDFPDGWNPPRKLSREAMDGIRALHAHDPAQFNTPALSEKFCVSPEAIRRILRSKWTPTQDERAKLLQRERMRKQANIGKSIERERSESLARIEKLRQQGKERRLERDPVTPRQRPR</sequence>
<comment type="function">
    <text evidence="1">Required for respiratory activity and maintenance and expression of the mitochondrial genome.</text>
</comment>
<accession>A0A4Y7PTM0</accession>
<evidence type="ECO:0000313" key="6">
    <source>
        <dbReference type="Proteomes" id="UP000294933"/>
    </source>
</evidence>
<organism evidence="5 6">
    <name type="scientific">Rickenella mellea</name>
    <dbReference type="NCBI Taxonomy" id="50990"/>
    <lineage>
        <taxon>Eukaryota</taxon>
        <taxon>Fungi</taxon>
        <taxon>Dikarya</taxon>
        <taxon>Basidiomycota</taxon>
        <taxon>Agaricomycotina</taxon>
        <taxon>Agaricomycetes</taxon>
        <taxon>Hymenochaetales</taxon>
        <taxon>Rickenellaceae</taxon>
        <taxon>Rickenella</taxon>
    </lineage>
</organism>
<dbReference type="GO" id="GO:0005634">
    <property type="term" value="C:nucleus"/>
    <property type="evidence" value="ECO:0007669"/>
    <property type="project" value="TreeGrafter"/>
</dbReference>
<dbReference type="PROSITE" id="PS51257">
    <property type="entry name" value="PROKAR_LIPOPROTEIN"/>
    <property type="match status" value="1"/>
</dbReference>
<dbReference type="Proteomes" id="UP000294933">
    <property type="component" value="Unassembled WGS sequence"/>
</dbReference>
<dbReference type="OrthoDB" id="5578174at2759"/>
<keyword evidence="6" id="KW-1185">Reference proteome</keyword>
<evidence type="ECO:0000256" key="3">
    <source>
        <dbReference type="ARBA" id="ARBA00013566"/>
    </source>
</evidence>
<comment type="similarity">
    <text evidence="2">Belongs to the RRG9 family.</text>
</comment>
<dbReference type="EMBL" id="ML170204">
    <property type="protein sequence ID" value="TDL18744.1"/>
    <property type="molecule type" value="Genomic_DNA"/>
</dbReference>
<name>A0A4Y7PTM0_9AGAM</name>
<feature type="region of interest" description="Disordered" evidence="4">
    <location>
        <begin position="177"/>
        <end position="197"/>
    </location>
</feature>
<evidence type="ECO:0000256" key="1">
    <source>
        <dbReference type="ARBA" id="ARBA00003548"/>
    </source>
</evidence>
<proteinExistence type="inferred from homology"/>
<dbReference type="PANTHER" id="PTHR13475">
    <property type="entry name" value="NEUGRIN"/>
    <property type="match status" value="1"/>
</dbReference>
<dbReference type="AlphaFoldDB" id="A0A4Y7PTM0"/>
<evidence type="ECO:0000256" key="2">
    <source>
        <dbReference type="ARBA" id="ARBA00010895"/>
    </source>
</evidence>
<evidence type="ECO:0000313" key="5">
    <source>
        <dbReference type="EMBL" id="TDL18744.1"/>
    </source>
</evidence>
<protein>
    <recommendedName>
        <fullName evidence="3">Required for respiratory growth protein 9, mitochondrial</fullName>
    </recommendedName>
</protein>
<dbReference type="InterPro" id="IPR010487">
    <property type="entry name" value="NGRN/Rrg9"/>
</dbReference>
<dbReference type="STRING" id="50990.A0A4Y7PTM0"/>
<evidence type="ECO:0000256" key="4">
    <source>
        <dbReference type="SAM" id="MobiDB-lite"/>
    </source>
</evidence>
<reference evidence="5 6" key="1">
    <citation type="submission" date="2018-06" db="EMBL/GenBank/DDBJ databases">
        <title>A transcriptomic atlas of mushroom development highlights an independent origin of complex multicellularity.</title>
        <authorList>
            <consortium name="DOE Joint Genome Institute"/>
            <person name="Krizsan K."/>
            <person name="Almasi E."/>
            <person name="Merenyi Z."/>
            <person name="Sahu N."/>
            <person name="Viragh M."/>
            <person name="Koszo T."/>
            <person name="Mondo S."/>
            <person name="Kiss B."/>
            <person name="Balint B."/>
            <person name="Kues U."/>
            <person name="Barry K."/>
            <person name="Hegedus J.C."/>
            <person name="Henrissat B."/>
            <person name="Johnson J."/>
            <person name="Lipzen A."/>
            <person name="Ohm R."/>
            <person name="Nagy I."/>
            <person name="Pangilinan J."/>
            <person name="Yan J."/>
            <person name="Xiong Y."/>
            <person name="Grigoriev I.V."/>
            <person name="Hibbett D.S."/>
            <person name="Nagy L.G."/>
        </authorList>
    </citation>
    <scope>NUCLEOTIDE SEQUENCE [LARGE SCALE GENOMIC DNA]</scope>
    <source>
        <strain evidence="5 6">SZMC22713</strain>
    </source>
</reference>
<dbReference type="VEuPathDB" id="FungiDB:BD410DRAFT_464514"/>
<gene>
    <name evidence="5" type="ORF">BD410DRAFT_464514</name>
</gene>
<dbReference type="PANTHER" id="PTHR13475:SF3">
    <property type="entry name" value="NEUGRIN"/>
    <property type="match status" value="1"/>
</dbReference>
<dbReference type="Pfam" id="PF06413">
    <property type="entry name" value="Neugrin"/>
    <property type="match status" value="1"/>
</dbReference>
<feature type="compositionally biased region" description="Basic and acidic residues" evidence="4">
    <location>
        <begin position="177"/>
        <end position="190"/>
    </location>
</feature>